<reference evidence="1" key="1">
    <citation type="submission" date="2021-06" db="EMBL/GenBank/DDBJ databases">
        <title>Updating the genus Pseudomonas: Description of 43 new species and partition of the Pseudomonas putida group.</title>
        <authorList>
            <person name="Girard L."/>
            <person name="Lood C."/>
            <person name="Vandamme P."/>
            <person name="Rokni-Zadeh H."/>
            <person name="Van Noort V."/>
            <person name="Hofte M."/>
            <person name="Lavigne R."/>
            <person name="De Mot R."/>
        </authorList>
    </citation>
    <scope>NUCLEOTIDE SEQUENCE</scope>
    <source>
        <strain evidence="1">SWRI74</strain>
    </source>
</reference>
<proteinExistence type="predicted"/>
<accession>A0ABS6QZN0</accession>
<sequence length="298" mass="31864">MSRADDLADIESGLLAMRGLNNAVITAAKVLTNDETGFLLVDATAAGFTLTLPPANRAMDVRVQRVDNGGNRLVIQAAGAERILFHTHLSPTGYPFFVLMGAGDFWHLRSDSNGSWRVLDRLDATPLGRPVFETTTAFQPGGWAAHNGFIYNRAEWPWVWDHAQASGMLTTEALRAGKEGMWTQGDGASTFRSPEGRGEFMRMLDESRGIDAARVAGSAQIGSFLPGDNNAADEVIYVHTSGDKAGLGWDTFTGAPASGSVRYMSASGISTADPTPISLHGGAARPRNIAYPGRIKLI</sequence>
<evidence type="ECO:0000313" key="1">
    <source>
        <dbReference type="EMBL" id="MBV4524385.1"/>
    </source>
</evidence>
<name>A0ABS6QZN0_9PSED</name>
<organism evidence="1 2">
    <name type="scientific">Pseudomonas azerbaijanoccidentalis</name>
    <dbReference type="NCBI Taxonomy" id="2842347"/>
    <lineage>
        <taxon>Bacteria</taxon>
        <taxon>Pseudomonadati</taxon>
        <taxon>Pseudomonadota</taxon>
        <taxon>Gammaproteobacteria</taxon>
        <taxon>Pseudomonadales</taxon>
        <taxon>Pseudomonadaceae</taxon>
        <taxon>Pseudomonas</taxon>
    </lineage>
</organism>
<evidence type="ECO:0000313" key="2">
    <source>
        <dbReference type="Proteomes" id="UP001049200"/>
    </source>
</evidence>
<dbReference type="Proteomes" id="UP001049200">
    <property type="component" value="Unassembled WGS sequence"/>
</dbReference>
<comment type="caution">
    <text evidence="1">The sequence shown here is derived from an EMBL/GenBank/DDBJ whole genome shotgun (WGS) entry which is preliminary data.</text>
</comment>
<keyword evidence="2" id="KW-1185">Reference proteome</keyword>
<protein>
    <submittedName>
        <fullName evidence="1">Phage tail protein</fullName>
    </submittedName>
</protein>
<gene>
    <name evidence="1" type="ORF">KVG88_30385</name>
</gene>
<dbReference type="RefSeq" id="WP_217873585.1">
    <property type="nucleotide sequence ID" value="NZ_JAHSTU010000014.1"/>
</dbReference>
<dbReference type="EMBL" id="JAHSTU010000014">
    <property type="protein sequence ID" value="MBV4524385.1"/>
    <property type="molecule type" value="Genomic_DNA"/>
</dbReference>